<feature type="domain" description="Aminoacyl-tRNA synthetase class Ia" evidence="13">
    <location>
        <begin position="13"/>
        <end position="536"/>
    </location>
</feature>
<evidence type="ECO:0000256" key="1">
    <source>
        <dbReference type="ARBA" id="ARBA00004496"/>
    </source>
</evidence>
<evidence type="ECO:0000256" key="10">
    <source>
        <dbReference type="ARBA" id="ARBA00023146"/>
    </source>
</evidence>
<dbReference type="FunFam" id="3.40.50.620:FF:000032">
    <property type="entry name" value="Valine--tRNA ligase"/>
    <property type="match status" value="1"/>
</dbReference>
<dbReference type="GO" id="GO:0005524">
    <property type="term" value="F:ATP binding"/>
    <property type="evidence" value="ECO:0007669"/>
    <property type="project" value="UniProtKB-KW"/>
</dbReference>
<dbReference type="AlphaFoldDB" id="A0A0F9GU45"/>
<keyword evidence="8" id="KW-0648">Protein biosynthesis</keyword>
<feature type="non-terminal residue" evidence="14">
    <location>
        <position position="536"/>
    </location>
</feature>
<dbReference type="SUPFAM" id="SSF50677">
    <property type="entry name" value="ValRS/IleRS/LeuRS editing domain"/>
    <property type="match status" value="1"/>
</dbReference>
<evidence type="ECO:0000256" key="11">
    <source>
        <dbReference type="ARBA" id="ARBA00029936"/>
    </source>
</evidence>
<dbReference type="SUPFAM" id="SSF52374">
    <property type="entry name" value="Nucleotidylyl transferase"/>
    <property type="match status" value="1"/>
</dbReference>
<comment type="catalytic activity">
    <reaction evidence="12">
        <text>tRNA(Val) + L-valine + ATP = L-valyl-tRNA(Val) + AMP + diphosphate</text>
        <dbReference type="Rhea" id="RHEA:10704"/>
        <dbReference type="Rhea" id="RHEA-COMP:9672"/>
        <dbReference type="Rhea" id="RHEA-COMP:9708"/>
        <dbReference type="ChEBI" id="CHEBI:30616"/>
        <dbReference type="ChEBI" id="CHEBI:33019"/>
        <dbReference type="ChEBI" id="CHEBI:57762"/>
        <dbReference type="ChEBI" id="CHEBI:78442"/>
        <dbReference type="ChEBI" id="CHEBI:78537"/>
        <dbReference type="ChEBI" id="CHEBI:456215"/>
        <dbReference type="EC" id="6.1.1.9"/>
    </reaction>
</comment>
<dbReference type="CDD" id="cd00817">
    <property type="entry name" value="ValRS_core"/>
    <property type="match status" value="1"/>
</dbReference>
<evidence type="ECO:0000256" key="2">
    <source>
        <dbReference type="ARBA" id="ARBA00011245"/>
    </source>
</evidence>
<evidence type="ECO:0000256" key="4">
    <source>
        <dbReference type="ARBA" id="ARBA00022490"/>
    </source>
</evidence>
<dbReference type="InterPro" id="IPR002303">
    <property type="entry name" value="Valyl-tRNA_ligase"/>
</dbReference>
<dbReference type="GO" id="GO:0004832">
    <property type="term" value="F:valine-tRNA ligase activity"/>
    <property type="evidence" value="ECO:0007669"/>
    <property type="project" value="UniProtKB-EC"/>
</dbReference>
<dbReference type="Gene3D" id="3.40.50.620">
    <property type="entry name" value="HUPs"/>
    <property type="match status" value="2"/>
</dbReference>
<dbReference type="PANTHER" id="PTHR11946">
    <property type="entry name" value="VALYL-TRNA SYNTHETASES"/>
    <property type="match status" value="1"/>
</dbReference>
<keyword evidence="4" id="KW-0963">Cytoplasm</keyword>
<reference evidence="14" key="1">
    <citation type="journal article" date="2015" name="Nature">
        <title>Complex archaea that bridge the gap between prokaryotes and eukaryotes.</title>
        <authorList>
            <person name="Spang A."/>
            <person name="Saw J.H."/>
            <person name="Jorgensen S.L."/>
            <person name="Zaremba-Niedzwiedzka K."/>
            <person name="Martijn J."/>
            <person name="Lind A.E."/>
            <person name="van Eijk R."/>
            <person name="Schleper C."/>
            <person name="Guy L."/>
            <person name="Ettema T.J."/>
        </authorList>
    </citation>
    <scope>NUCLEOTIDE SEQUENCE</scope>
</reference>
<sequence length="536" mass="62462">MEKIYNPKKVEKKWYEYWENNRLFHGEIDPKKKPYSIVIPPPNVTGNLHMGHALNNTIQDIIIRKKRMEGFATSWIPGTDHAGIATQNVVEKSLAKEGKTRHDLGREKFVERVWEWKEKYGDIIINQLKALGCSCDWDRQRFTMDEGYSKAVKEVFVRLYDDGLIYRDNYIINWCPKDLTALSDIEVEHHDIEGNFWYIKYPFKDGDGYVEVATTRPETMLGDTAVAVNPTDKRFKDMIGKTVILPLLNREIPIIADDFVDPEFGTGAVKVTPAHDPNDFEIGKRHDLEQINIFTPDAKINENGGPYVGMERTAGRKKVVEDLEKQDLLIKVERHMHSVGHCYRCDEVVEPRLSLQWFVKMKPLAKIGIETVRKGNVKFTPERWLKLYYDWMENIRDWVISRQIWWGHQIPVFYCDECDETVVAIETPKACERCGGAMHQDEDVLDTWFSSALWPFVTLGWPEKTEDLQFFYPTSLLSTGFDILYFWVARMIVMGEYLMKDKPFDEVYIHALIRDADGRKMSKSRGNIIDPLVMID</sequence>
<dbReference type="GO" id="GO:0002161">
    <property type="term" value="F:aminoacyl-tRNA deacylase activity"/>
    <property type="evidence" value="ECO:0007669"/>
    <property type="project" value="InterPro"/>
</dbReference>
<comment type="caution">
    <text evidence="14">The sequence shown here is derived from an EMBL/GenBank/DDBJ whole genome shotgun (WGS) entry which is preliminary data.</text>
</comment>
<evidence type="ECO:0000256" key="5">
    <source>
        <dbReference type="ARBA" id="ARBA00022598"/>
    </source>
</evidence>
<keyword evidence="7" id="KW-0067">ATP-binding</keyword>
<evidence type="ECO:0000256" key="9">
    <source>
        <dbReference type="ARBA" id="ARBA00023054"/>
    </source>
</evidence>
<dbReference type="InterPro" id="IPR014729">
    <property type="entry name" value="Rossmann-like_a/b/a_fold"/>
</dbReference>
<proteinExistence type="predicted"/>
<dbReference type="InterPro" id="IPR002300">
    <property type="entry name" value="aa-tRNA-synth_Ia"/>
</dbReference>
<dbReference type="InterPro" id="IPR009008">
    <property type="entry name" value="Val/Leu/Ile-tRNA-synth_edit"/>
</dbReference>
<comment type="subunit">
    <text evidence="2">Monomer.</text>
</comment>
<accession>A0A0F9GU45</accession>
<evidence type="ECO:0000259" key="13">
    <source>
        <dbReference type="Pfam" id="PF00133"/>
    </source>
</evidence>
<keyword evidence="10" id="KW-0030">Aminoacyl-tRNA synthetase</keyword>
<evidence type="ECO:0000256" key="12">
    <source>
        <dbReference type="ARBA" id="ARBA00047552"/>
    </source>
</evidence>
<dbReference type="PANTHER" id="PTHR11946:SF93">
    <property type="entry name" value="VALINE--TRNA LIGASE, CHLOROPLASTIC_MITOCHONDRIAL 2"/>
    <property type="match status" value="1"/>
</dbReference>
<evidence type="ECO:0000256" key="6">
    <source>
        <dbReference type="ARBA" id="ARBA00022741"/>
    </source>
</evidence>
<dbReference type="FunFam" id="3.90.740.10:FF:000005">
    <property type="entry name" value="Valine--tRNA ligase, mitochondrial"/>
    <property type="match status" value="1"/>
</dbReference>
<comment type="subcellular location">
    <subcellularLocation>
        <location evidence="1">Cytoplasm</location>
    </subcellularLocation>
</comment>
<dbReference type="NCBIfam" id="TIGR00422">
    <property type="entry name" value="valS"/>
    <property type="match status" value="1"/>
</dbReference>
<dbReference type="GO" id="GO:0006438">
    <property type="term" value="P:valyl-tRNA aminoacylation"/>
    <property type="evidence" value="ECO:0007669"/>
    <property type="project" value="InterPro"/>
</dbReference>
<dbReference type="NCBIfam" id="NF004349">
    <property type="entry name" value="PRK05729.1"/>
    <property type="match status" value="1"/>
</dbReference>
<dbReference type="Gene3D" id="3.90.740.10">
    <property type="entry name" value="Valyl/Leucyl/Isoleucyl-tRNA synthetase, editing domain"/>
    <property type="match status" value="2"/>
</dbReference>
<evidence type="ECO:0000256" key="3">
    <source>
        <dbReference type="ARBA" id="ARBA00013169"/>
    </source>
</evidence>
<dbReference type="InterPro" id="IPR001412">
    <property type="entry name" value="aa-tRNA-synth_I_CS"/>
</dbReference>
<dbReference type="GO" id="GO:0005829">
    <property type="term" value="C:cytosol"/>
    <property type="evidence" value="ECO:0007669"/>
    <property type="project" value="TreeGrafter"/>
</dbReference>
<dbReference type="FunFam" id="3.40.50.620:FF:000098">
    <property type="entry name" value="Valine--tRNA ligase"/>
    <property type="match status" value="1"/>
</dbReference>
<evidence type="ECO:0000256" key="8">
    <source>
        <dbReference type="ARBA" id="ARBA00022917"/>
    </source>
</evidence>
<name>A0A0F9GU45_9ZZZZ</name>
<keyword evidence="9" id="KW-0175">Coiled coil</keyword>
<dbReference type="PROSITE" id="PS00178">
    <property type="entry name" value="AA_TRNA_LIGASE_I"/>
    <property type="match status" value="1"/>
</dbReference>
<organism evidence="14">
    <name type="scientific">marine sediment metagenome</name>
    <dbReference type="NCBI Taxonomy" id="412755"/>
    <lineage>
        <taxon>unclassified sequences</taxon>
        <taxon>metagenomes</taxon>
        <taxon>ecological metagenomes</taxon>
    </lineage>
</organism>
<gene>
    <name evidence="14" type="ORF">LCGC14_1785600</name>
</gene>
<dbReference type="EC" id="6.1.1.9" evidence="3"/>
<dbReference type="EMBL" id="LAZR01016967">
    <property type="protein sequence ID" value="KKM02320.1"/>
    <property type="molecule type" value="Genomic_DNA"/>
</dbReference>
<keyword evidence="6" id="KW-0547">Nucleotide-binding</keyword>
<evidence type="ECO:0000313" key="14">
    <source>
        <dbReference type="EMBL" id="KKM02320.1"/>
    </source>
</evidence>
<evidence type="ECO:0000256" key="7">
    <source>
        <dbReference type="ARBA" id="ARBA00022840"/>
    </source>
</evidence>
<dbReference type="PRINTS" id="PR00986">
    <property type="entry name" value="TRNASYNTHVAL"/>
</dbReference>
<dbReference type="Pfam" id="PF00133">
    <property type="entry name" value="tRNA-synt_1"/>
    <property type="match status" value="1"/>
</dbReference>
<keyword evidence="5" id="KW-0436">Ligase</keyword>
<protein>
    <recommendedName>
        <fullName evidence="3">valine--tRNA ligase</fullName>
        <ecNumber evidence="3">6.1.1.9</ecNumber>
    </recommendedName>
    <alternativeName>
        <fullName evidence="11">Valyl-tRNA synthetase</fullName>
    </alternativeName>
</protein>